<reference evidence="1 2" key="1">
    <citation type="submission" date="2023-01" db="EMBL/GenBank/DDBJ databases">
        <authorList>
            <person name="Whitehead M."/>
        </authorList>
    </citation>
    <scope>NUCLEOTIDE SEQUENCE [LARGE SCALE GENOMIC DNA]</scope>
</reference>
<dbReference type="EMBL" id="CARXXK010000001">
    <property type="protein sequence ID" value="CAI6349215.1"/>
    <property type="molecule type" value="Genomic_DNA"/>
</dbReference>
<dbReference type="Proteomes" id="UP001160148">
    <property type="component" value="Unassembled WGS sequence"/>
</dbReference>
<name>A0AAV0W008_9HEMI</name>
<proteinExistence type="predicted"/>
<organism evidence="1 2">
    <name type="scientific">Macrosiphum euphorbiae</name>
    <name type="common">potato aphid</name>
    <dbReference type="NCBI Taxonomy" id="13131"/>
    <lineage>
        <taxon>Eukaryota</taxon>
        <taxon>Metazoa</taxon>
        <taxon>Ecdysozoa</taxon>
        <taxon>Arthropoda</taxon>
        <taxon>Hexapoda</taxon>
        <taxon>Insecta</taxon>
        <taxon>Pterygota</taxon>
        <taxon>Neoptera</taxon>
        <taxon>Paraneoptera</taxon>
        <taxon>Hemiptera</taxon>
        <taxon>Sternorrhyncha</taxon>
        <taxon>Aphidomorpha</taxon>
        <taxon>Aphidoidea</taxon>
        <taxon>Aphididae</taxon>
        <taxon>Macrosiphini</taxon>
        <taxon>Macrosiphum</taxon>
    </lineage>
</organism>
<comment type="caution">
    <text evidence="1">The sequence shown here is derived from an EMBL/GenBank/DDBJ whole genome shotgun (WGS) entry which is preliminary data.</text>
</comment>
<dbReference type="AlphaFoldDB" id="A0AAV0W008"/>
<evidence type="ECO:0000313" key="2">
    <source>
        <dbReference type="Proteomes" id="UP001160148"/>
    </source>
</evidence>
<accession>A0AAV0W008</accession>
<evidence type="ECO:0000313" key="1">
    <source>
        <dbReference type="EMBL" id="CAI6349215.1"/>
    </source>
</evidence>
<gene>
    <name evidence="1" type="ORF">MEUPH1_LOCUS5805</name>
</gene>
<keyword evidence="2" id="KW-1185">Reference proteome</keyword>
<sequence length="110" mass="12826">MSESNTENVDKNNKENLENLKPTLQYTIFSEYDNEELLYPNEKLGILKRKLEIVRSRVDNTFKKNTSPLRRPMDNAPLHEVYKNVINKDSFTTLASILANENNVCSKYTK</sequence>
<protein>
    <submittedName>
        <fullName evidence="1">Uncharacterized protein</fullName>
    </submittedName>
</protein>